<reference evidence="2 3" key="1">
    <citation type="submission" date="2020-02" db="EMBL/GenBank/DDBJ databases">
        <authorList>
            <person name="Ma Q."/>
            <person name="Huang Y."/>
            <person name="Song X."/>
            <person name="Pei D."/>
        </authorList>
    </citation>
    <scope>NUCLEOTIDE SEQUENCE [LARGE SCALE GENOMIC DNA]</scope>
    <source>
        <strain evidence="2">Sxm20200214</strain>
        <tissue evidence="2">Leaf</tissue>
    </source>
</reference>
<keyword evidence="1" id="KW-0812">Transmembrane</keyword>
<dbReference type="AlphaFoldDB" id="A0A8X7RQM2"/>
<feature type="transmembrane region" description="Helical" evidence="1">
    <location>
        <begin position="12"/>
        <end position="35"/>
    </location>
</feature>
<evidence type="ECO:0000256" key="1">
    <source>
        <dbReference type="SAM" id="Phobius"/>
    </source>
</evidence>
<proteinExistence type="predicted"/>
<gene>
    <name evidence="2" type="ORF">Bca52824_039240</name>
</gene>
<evidence type="ECO:0000313" key="3">
    <source>
        <dbReference type="Proteomes" id="UP000886595"/>
    </source>
</evidence>
<name>A0A8X7RQM2_BRACI</name>
<dbReference type="Proteomes" id="UP000886595">
    <property type="component" value="Unassembled WGS sequence"/>
</dbReference>
<keyword evidence="1" id="KW-1133">Transmembrane helix</keyword>
<comment type="caution">
    <text evidence="2">The sequence shown here is derived from an EMBL/GenBank/DDBJ whole genome shotgun (WGS) entry which is preliminary data.</text>
</comment>
<evidence type="ECO:0000313" key="2">
    <source>
        <dbReference type="EMBL" id="KAG2292571.1"/>
    </source>
</evidence>
<dbReference type="PANTHER" id="PTHR38525">
    <property type="entry name" value="OS03G0824500 PROTEIN"/>
    <property type="match status" value="1"/>
</dbReference>
<accession>A0A8X7RQM2</accession>
<dbReference type="OrthoDB" id="760831at2759"/>
<keyword evidence="3" id="KW-1185">Reference proteome</keyword>
<protein>
    <submittedName>
        <fullName evidence="2">Uncharacterized protein</fullName>
    </submittedName>
</protein>
<dbReference type="EMBL" id="JAAMPC010000009">
    <property type="protein sequence ID" value="KAG2292571.1"/>
    <property type="molecule type" value="Genomic_DNA"/>
</dbReference>
<organism evidence="2 3">
    <name type="scientific">Brassica carinata</name>
    <name type="common">Ethiopian mustard</name>
    <name type="synonym">Abyssinian cabbage</name>
    <dbReference type="NCBI Taxonomy" id="52824"/>
    <lineage>
        <taxon>Eukaryota</taxon>
        <taxon>Viridiplantae</taxon>
        <taxon>Streptophyta</taxon>
        <taxon>Embryophyta</taxon>
        <taxon>Tracheophyta</taxon>
        <taxon>Spermatophyta</taxon>
        <taxon>Magnoliopsida</taxon>
        <taxon>eudicotyledons</taxon>
        <taxon>Gunneridae</taxon>
        <taxon>Pentapetalae</taxon>
        <taxon>rosids</taxon>
        <taxon>malvids</taxon>
        <taxon>Brassicales</taxon>
        <taxon>Brassicaceae</taxon>
        <taxon>Brassiceae</taxon>
        <taxon>Brassica</taxon>
    </lineage>
</organism>
<dbReference type="PANTHER" id="PTHR38525:SF1">
    <property type="entry name" value="OS03G0824500 PROTEIN"/>
    <property type="match status" value="1"/>
</dbReference>
<sequence length="51" mass="5523">MGIVTKAGDWSFKAFTAGLGLATIYLTTTFSVNVYRGLSWHNAQSGIGCYF</sequence>
<keyword evidence="1" id="KW-0472">Membrane</keyword>